<name>A0A1X0IAM6_9MYCO</name>
<dbReference type="Gene3D" id="1.10.30.50">
    <property type="match status" value="1"/>
</dbReference>
<proteinExistence type="predicted"/>
<gene>
    <name evidence="3" type="ORF">BST39_14330</name>
</gene>
<evidence type="ECO:0000256" key="1">
    <source>
        <dbReference type="SAM" id="MobiDB-lite"/>
    </source>
</evidence>
<evidence type="ECO:0000313" key="3">
    <source>
        <dbReference type="EMBL" id="ORB40263.1"/>
    </source>
</evidence>
<dbReference type="RefSeq" id="WP_083172564.1">
    <property type="nucleotide sequence ID" value="NZ_AP022619.1"/>
</dbReference>
<dbReference type="STRING" id="590652.BST39_14330"/>
<evidence type="ECO:0000313" key="4">
    <source>
        <dbReference type="Proteomes" id="UP000192513"/>
    </source>
</evidence>
<dbReference type="Proteomes" id="UP000192513">
    <property type="component" value="Unassembled WGS sequence"/>
</dbReference>
<feature type="region of interest" description="Disordered" evidence="1">
    <location>
        <begin position="1"/>
        <end position="22"/>
    </location>
</feature>
<dbReference type="GO" id="GO:0004519">
    <property type="term" value="F:endonuclease activity"/>
    <property type="evidence" value="ECO:0007669"/>
    <property type="project" value="InterPro"/>
</dbReference>
<dbReference type="InterPro" id="IPR002711">
    <property type="entry name" value="HNH"/>
</dbReference>
<reference evidence="3 4" key="1">
    <citation type="submission" date="2017-02" db="EMBL/GenBank/DDBJ databases">
        <title>The new phylogeny of genus Mycobacterium.</title>
        <authorList>
            <person name="Tortoli E."/>
            <person name="Trovato A."/>
            <person name="Cirillo D.M."/>
        </authorList>
    </citation>
    <scope>NUCLEOTIDE SEQUENCE [LARGE SCALE GENOMIC DNA]</scope>
    <source>
        <strain evidence="3 4">DSM 45000</strain>
    </source>
</reference>
<protein>
    <recommendedName>
        <fullName evidence="2">HNH domain-containing protein</fullName>
    </recommendedName>
</protein>
<dbReference type="AlphaFoldDB" id="A0A1X0IAM6"/>
<feature type="compositionally biased region" description="Low complexity" evidence="1">
    <location>
        <begin position="1"/>
        <end position="16"/>
    </location>
</feature>
<feature type="domain" description="HNH" evidence="2">
    <location>
        <begin position="40"/>
        <end position="92"/>
    </location>
</feature>
<dbReference type="GO" id="GO:0003676">
    <property type="term" value="F:nucleic acid binding"/>
    <property type="evidence" value="ECO:0007669"/>
    <property type="project" value="InterPro"/>
</dbReference>
<dbReference type="EMBL" id="MVIE01000016">
    <property type="protein sequence ID" value="ORB40263.1"/>
    <property type="molecule type" value="Genomic_DNA"/>
</dbReference>
<accession>A0A1X0IAM6</accession>
<dbReference type="GO" id="GO:0008270">
    <property type="term" value="F:zinc ion binding"/>
    <property type="evidence" value="ECO:0007669"/>
    <property type="project" value="InterPro"/>
</dbReference>
<sequence>MAGRRAPRVGTPPGTRRSTRRWRQVAAAYKQDCRRRDAPCHICRQPIHYDAPPQTPWAFETDHIKPVQSHPHLAMQPSNLAPAHVRCNRARQSTPQQDWIRPAW</sequence>
<evidence type="ECO:0000259" key="2">
    <source>
        <dbReference type="Pfam" id="PF01844"/>
    </source>
</evidence>
<dbReference type="Pfam" id="PF01844">
    <property type="entry name" value="HNH"/>
    <property type="match status" value="1"/>
</dbReference>
<organism evidence="3 4">
    <name type="scientific">Mycobacterium paraseoulense</name>
    <dbReference type="NCBI Taxonomy" id="590652"/>
    <lineage>
        <taxon>Bacteria</taxon>
        <taxon>Bacillati</taxon>
        <taxon>Actinomycetota</taxon>
        <taxon>Actinomycetes</taxon>
        <taxon>Mycobacteriales</taxon>
        <taxon>Mycobacteriaceae</taxon>
        <taxon>Mycobacterium</taxon>
    </lineage>
</organism>
<keyword evidence="4" id="KW-1185">Reference proteome</keyword>
<dbReference type="OrthoDB" id="2084290at2"/>
<comment type="caution">
    <text evidence="3">The sequence shown here is derived from an EMBL/GenBank/DDBJ whole genome shotgun (WGS) entry which is preliminary data.</text>
</comment>